<evidence type="ECO:0000256" key="1">
    <source>
        <dbReference type="ARBA" id="ARBA00001971"/>
    </source>
</evidence>
<dbReference type="InterPro" id="IPR001128">
    <property type="entry name" value="Cyt_P450"/>
</dbReference>
<feature type="transmembrane region" description="Helical" evidence="15">
    <location>
        <begin position="12"/>
        <end position="29"/>
    </location>
</feature>
<gene>
    <name evidence="16" type="primary">Cyp6a2_0</name>
</gene>
<evidence type="ECO:0000256" key="2">
    <source>
        <dbReference type="ARBA" id="ARBA00004174"/>
    </source>
</evidence>
<dbReference type="GO" id="GO:0020037">
    <property type="term" value="F:heme binding"/>
    <property type="evidence" value="ECO:0007669"/>
    <property type="project" value="InterPro"/>
</dbReference>
<dbReference type="OrthoDB" id="2789670at2759"/>
<evidence type="ECO:0000313" key="16">
    <source>
        <dbReference type="EMBL" id="MBW18090.1"/>
    </source>
</evidence>
<dbReference type="Gene3D" id="1.10.630.10">
    <property type="entry name" value="Cytochrome P450"/>
    <property type="match status" value="1"/>
</dbReference>
<protein>
    <submittedName>
        <fullName evidence="16">Cytochrome P450 6a2</fullName>
    </submittedName>
</protein>
<dbReference type="InterPro" id="IPR002401">
    <property type="entry name" value="Cyt_P450_E_grp-I"/>
</dbReference>
<keyword evidence="5 13" id="KW-0349">Heme</keyword>
<feature type="binding site" description="axial binding residue" evidence="13">
    <location>
        <position position="456"/>
    </location>
    <ligand>
        <name>heme</name>
        <dbReference type="ChEBI" id="CHEBI:30413"/>
    </ligand>
    <ligandPart>
        <name>Fe</name>
        <dbReference type="ChEBI" id="CHEBI:18248"/>
    </ligandPart>
</feature>
<dbReference type="InterPro" id="IPR017972">
    <property type="entry name" value="Cyt_P450_CS"/>
</dbReference>
<organism evidence="16">
    <name type="scientific">Melanaphis sacchari</name>
    <dbReference type="NCBI Taxonomy" id="742174"/>
    <lineage>
        <taxon>Eukaryota</taxon>
        <taxon>Metazoa</taxon>
        <taxon>Ecdysozoa</taxon>
        <taxon>Arthropoda</taxon>
        <taxon>Hexapoda</taxon>
        <taxon>Insecta</taxon>
        <taxon>Pterygota</taxon>
        <taxon>Neoptera</taxon>
        <taxon>Paraneoptera</taxon>
        <taxon>Hemiptera</taxon>
        <taxon>Sternorrhyncha</taxon>
        <taxon>Aphidomorpha</taxon>
        <taxon>Aphidoidea</taxon>
        <taxon>Aphididae</taxon>
        <taxon>Aphidini</taxon>
        <taxon>Melanaphis</taxon>
    </lineage>
</organism>
<evidence type="ECO:0000256" key="4">
    <source>
        <dbReference type="ARBA" id="ARBA00010617"/>
    </source>
</evidence>
<dbReference type="InterPro" id="IPR036396">
    <property type="entry name" value="Cyt_P450_sf"/>
</dbReference>
<evidence type="ECO:0000256" key="7">
    <source>
        <dbReference type="ARBA" id="ARBA00022824"/>
    </source>
</evidence>
<keyword evidence="6 13" id="KW-0479">Metal-binding</keyword>
<keyword evidence="12 15" id="KW-0472">Membrane</keyword>
<reference evidence="16" key="1">
    <citation type="submission" date="2017-10" db="EMBL/GenBank/DDBJ databases">
        <title>Transcriptome Assembly of Sugarcane Aphid Adults.</title>
        <authorList>
            <person name="Scully E.D."/>
            <person name="Palmer N.A."/>
            <person name="Geib S.M."/>
            <person name="Sarath G."/>
            <person name="Sattler S.E."/>
        </authorList>
    </citation>
    <scope>NUCLEOTIDE SEQUENCE</scope>
    <source>
        <tissue evidence="16">Whole body</tissue>
    </source>
</reference>
<dbReference type="PANTHER" id="PTHR24292">
    <property type="entry name" value="CYTOCHROME P450"/>
    <property type="match status" value="1"/>
</dbReference>
<evidence type="ECO:0000256" key="15">
    <source>
        <dbReference type="SAM" id="Phobius"/>
    </source>
</evidence>
<dbReference type="GO" id="GO:0005789">
    <property type="term" value="C:endoplasmic reticulum membrane"/>
    <property type="evidence" value="ECO:0007669"/>
    <property type="project" value="UniProtKB-SubCell"/>
</dbReference>
<keyword evidence="15" id="KW-0812">Transmembrane</keyword>
<evidence type="ECO:0000256" key="11">
    <source>
        <dbReference type="ARBA" id="ARBA00023033"/>
    </source>
</evidence>
<proteinExistence type="inferred from homology"/>
<dbReference type="EMBL" id="GFXV01006285">
    <property type="protein sequence ID" value="MBW18090.1"/>
    <property type="molecule type" value="Transcribed_RNA"/>
</dbReference>
<evidence type="ECO:0000256" key="14">
    <source>
        <dbReference type="RuleBase" id="RU000461"/>
    </source>
</evidence>
<comment type="cofactor">
    <cofactor evidence="1 13">
        <name>heme</name>
        <dbReference type="ChEBI" id="CHEBI:30413"/>
    </cofactor>
</comment>
<sequence length="513" mass="58263">MSDGWPIPFVQLYAAAAALLVASLGYVYLTYHYGKWAALGVSHAAPTPPFGSLSDVAMGRVPLVDVVHSLYQQFDGQRYFGIYEGRKPLLVIRDPQLVYTVMVKDFRSFVDRNANKVSFVHDKLFDHLVNLRGEQWKAIRAKLSPTFSAAKLKSMLSDINVCTARLIDNLNEQITSNSGIVDVSEASAQFTTDTIGRCAFGLDLNTLSDPDSEFRRTGREVLMPRFRSTLLNLIRLLGFGRLLDVFRIRGMPSYIYDFFDNLLETTIEQHKHDENARNDFIALLVKLKDEEKLKENEQKLFTDDILAANAFVFFIAGFETTASTISYCLYELAMNPEIQVKLREKIKQTLDANDGKLSYDTLKDMKYLDMVINETLRLYPSVPVLGRVCTQKYTIADSNISLNVGERLLIPIYSLHHDPKYYSDPNIFDPERFTEENISSRPHGTYLPFGDGPRICIGLRFAMMETKSGLAEILSKFEVSPCKKTQYPIKINPRTILLTPKQSICLSFKKIDQ</sequence>
<dbReference type="FunFam" id="1.10.630.10:FF:000042">
    <property type="entry name" value="Cytochrome P450"/>
    <property type="match status" value="1"/>
</dbReference>
<evidence type="ECO:0000256" key="12">
    <source>
        <dbReference type="ARBA" id="ARBA00023136"/>
    </source>
</evidence>
<evidence type="ECO:0000256" key="9">
    <source>
        <dbReference type="ARBA" id="ARBA00023002"/>
    </source>
</evidence>
<evidence type="ECO:0000256" key="8">
    <source>
        <dbReference type="ARBA" id="ARBA00022848"/>
    </source>
</evidence>
<name>A0A2H8TW02_9HEMI</name>
<dbReference type="PANTHER" id="PTHR24292:SF54">
    <property type="entry name" value="CYP9F3-RELATED"/>
    <property type="match status" value="1"/>
</dbReference>
<dbReference type="PRINTS" id="PR00463">
    <property type="entry name" value="EP450I"/>
</dbReference>
<keyword evidence="7" id="KW-0256">Endoplasmic reticulum</keyword>
<dbReference type="GO" id="GO:0016705">
    <property type="term" value="F:oxidoreductase activity, acting on paired donors, with incorporation or reduction of molecular oxygen"/>
    <property type="evidence" value="ECO:0007669"/>
    <property type="project" value="InterPro"/>
</dbReference>
<dbReference type="InterPro" id="IPR050476">
    <property type="entry name" value="Insect_CytP450_Detox"/>
</dbReference>
<dbReference type="PRINTS" id="PR00385">
    <property type="entry name" value="P450"/>
</dbReference>
<dbReference type="GO" id="GO:0004497">
    <property type="term" value="F:monooxygenase activity"/>
    <property type="evidence" value="ECO:0007669"/>
    <property type="project" value="UniProtKB-KW"/>
</dbReference>
<dbReference type="PROSITE" id="PS00086">
    <property type="entry name" value="CYTOCHROME_P450"/>
    <property type="match status" value="1"/>
</dbReference>
<comment type="subcellular location">
    <subcellularLocation>
        <location evidence="3">Endoplasmic reticulum membrane</location>
        <topology evidence="3">Peripheral membrane protein</topology>
    </subcellularLocation>
    <subcellularLocation>
        <location evidence="2">Microsome membrane</location>
        <topology evidence="2">Peripheral membrane protein</topology>
    </subcellularLocation>
</comment>
<evidence type="ECO:0000256" key="13">
    <source>
        <dbReference type="PIRSR" id="PIRSR602401-1"/>
    </source>
</evidence>
<accession>A0A2H8TW02</accession>
<keyword evidence="11 14" id="KW-0503">Monooxygenase</keyword>
<evidence type="ECO:0000256" key="10">
    <source>
        <dbReference type="ARBA" id="ARBA00023004"/>
    </source>
</evidence>
<evidence type="ECO:0000256" key="3">
    <source>
        <dbReference type="ARBA" id="ARBA00004406"/>
    </source>
</evidence>
<dbReference type="AlphaFoldDB" id="A0A2H8TW02"/>
<comment type="similarity">
    <text evidence="4 14">Belongs to the cytochrome P450 family.</text>
</comment>
<keyword evidence="10 13" id="KW-0408">Iron</keyword>
<keyword evidence="8" id="KW-0492">Microsome</keyword>
<dbReference type="CDD" id="cd11056">
    <property type="entry name" value="CYP6-like"/>
    <property type="match status" value="1"/>
</dbReference>
<dbReference type="GO" id="GO:0005506">
    <property type="term" value="F:iron ion binding"/>
    <property type="evidence" value="ECO:0007669"/>
    <property type="project" value="InterPro"/>
</dbReference>
<dbReference type="SUPFAM" id="SSF48264">
    <property type="entry name" value="Cytochrome P450"/>
    <property type="match status" value="1"/>
</dbReference>
<evidence type="ECO:0000256" key="6">
    <source>
        <dbReference type="ARBA" id="ARBA00022723"/>
    </source>
</evidence>
<evidence type="ECO:0000256" key="5">
    <source>
        <dbReference type="ARBA" id="ARBA00022617"/>
    </source>
</evidence>
<dbReference type="Pfam" id="PF00067">
    <property type="entry name" value="p450"/>
    <property type="match status" value="1"/>
</dbReference>
<keyword evidence="15" id="KW-1133">Transmembrane helix</keyword>
<keyword evidence="9 14" id="KW-0560">Oxidoreductase</keyword>